<dbReference type="OrthoDB" id="657513at2759"/>
<feature type="compositionally biased region" description="Basic and acidic residues" evidence="1">
    <location>
        <begin position="549"/>
        <end position="559"/>
    </location>
</feature>
<keyword evidence="3" id="KW-1185">Reference proteome</keyword>
<evidence type="ECO:0000313" key="2">
    <source>
        <dbReference type="EMBL" id="TVU29541.1"/>
    </source>
</evidence>
<feature type="compositionally biased region" description="Polar residues" evidence="1">
    <location>
        <begin position="527"/>
        <end position="536"/>
    </location>
</feature>
<reference evidence="2 3" key="1">
    <citation type="journal article" date="2019" name="Sci. Rep.">
        <title>A high-quality genome of Eragrostis curvula grass provides insights into Poaceae evolution and supports new strategies to enhance forage quality.</title>
        <authorList>
            <person name="Carballo J."/>
            <person name="Santos B.A.C.M."/>
            <person name="Zappacosta D."/>
            <person name="Garbus I."/>
            <person name="Selva J.P."/>
            <person name="Gallo C.A."/>
            <person name="Diaz A."/>
            <person name="Albertini E."/>
            <person name="Caccamo M."/>
            <person name="Echenique V."/>
        </authorList>
    </citation>
    <scope>NUCLEOTIDE SEQUENCE [LARGE SCALE GENOMIC DNA]</scope>
    <source>
        <strain evidence="3">cv. Victoria</strain>
        <tissue evidence="2">Leaf</tissue>
    </source>
</reference>
<feature type="compositionally biased region" description="Basic residues" evidence="1">
    <location>
        <begin position="269"/>
        <end position="284"/>
    </location>
</feature>
<evidence type="ECO:0000256" key="1">
    <source>
        <dbReference type="SAM" id="MobiDB-lite"/>
    </source>
</evidence>
<protein>
    <submittedName>
        <fullName evidence="2">Uncharacterized protein</fullName>
    </submittedName>
</protein>
<accession>A0A5J9V2E8</accession>
<organism evidence="2 3">
    <name type="scientific">Eragrostis curvula</name>
    <name type="common">weeping love grass</name>
    <dbReference type="NCBI Taxonomy" id="38414"/>
    <lineage>
        <taxon>Eukaryota</taxon>
        <taxon>Viridiplantae</taxon>
        <taxon>Streptophyta</taxon>
        <taxon>Embryophyta</taxon>
        <taxon>Tracheophyta</taxon>
        <taxon>Spermatophyta</taxon>
        <taxon>Magnoliopsida</taxon>
        <taxon>Liliopsida</taxon>
        <taxon>Poales</taxon>
        <taxon>Poaceae</taxon>
        <taxon>PACMAD clade</taxon>
        <taxon>Chloridoideae</taxon>
        <taxon>Eragrostideae</taxon>
        <taxon>Eragrostidinae</taxon>
        <taxon>Eragrostis</taxon>
    </lineage>
</organism>
<feature type="region of interest" description="Disordered" evidence="1">
    <location>
        <begin position="407"/>
        <end position="435"/>
    </location>
</feature>
<evidence type="ECO:0000313" key="3">
    <source>
        <dbReference type="Proteomes" id="UP000324897"/>
    </source>
</evidence>
<feature type="non-terminal residue" evidence="2">
    <location>
        <position position="1"/>
    </location>
</feature>
<gene>
    <name evidence="2" type="ORF">EJB05_21111</name>
</gene>
<sequence>WVTLFMVYVRPRSLHHYLVPSHRPQRRNFPKPQGPPRRPRNIRAVGLPAFRPRLPLPPPKIGNEASKPRNGRHHQPVEKRSRAPRGPRSTGCRATPRIPSVSTALYYKPPQLHITSNNQRSLSSSPTPNFFRRSEMAASQMEELKKAYAGIILHTQQESAARQLAMEQRMAAQRAAVTAAKEEGVAMVVRVKAMMEAKIKEEELRSSQYVKKIKELEAQQSLQLVKIKVLEDQVYGFQNDVATLQTELQGANTELEQARKMLSEERINRLHTSKKIGSNKHTSSRLKMNLQSRSMSLNNKNSEEDTTAEENVAAQNIESIYHRSPDLPSSTEGNKKPRLYHSGCTQRIHALRQRNKGADACQEQKYKYATALKSRSKIRKNDAAKKPSHTRSIMEQILQTKFLGKCKRKRGTRSRPCYKHDSSGERREAEDNLSETSNGNGCLLLLQALEQDLSSPKVSSGVGGEALPLTDLKDGLVIKREADQNLCNGSLDLMAILSEKNMLVKRKKRSKTVRVLEADFSDSKSVAESSNTLLRSTSEKSMSDTAELISERKDNHSDIPPRNSGPVLQHIAENLMHQTGANNGKSVCENSSAVLLQSTKSETIDYGNLLVEQLGHKTPDTSTASSKEVNGEGSYSLASEKADASTVLSLGKEENLKVPSVLPTQASEKHNASVGSSLYKEKHAKASGASMQVEGVRPIIYTFNRRKRKSVAMDSTPLRAVPEKSSNMLSAPAEGEFHQNPEQQDNLIDSPQGDNQLVQIANQLILLSELNC</sequence>
<feature type="region of interest" description="Disordered" evidence="1">
    <location>
        <begin position="617"/>
        <end position="637"/>
    </location>
</feature>
<dbReference type="Gramene" id="TVU29541">
    <property type="protein sequence ID" value="TVU29541"/>
    <property type="gene ID" value="EJB05_21111"/>
</dbReference>
<dbReference type="PANTHER" id="PTHR34778:SF2">
    <property type="entry name" value="OS02G0580700 PROTEIN"/>
    <property type="match status" value="1"/>
</dbReference>
<dbReference type="Proteomes" id="UP000324897">
    <property type="component" value="Chromosome 1"/>
</dbReference>
<feature type="region of interest" description="Disordered" evidence="1">
    <location>
        <begin position="266"/>
        <end position="339"/>
    </location>
</feature>
<feature type="region of interest" description="Disordered" evidence="1">
    <location>
        <begin position="21"/>
        <end position="97"/>
    </location>
</feature>
<name>A0A5J9V2E8_9POAL</name>
<feature type="region of interest" description="Disordered" evidence="1">
    <location>
        <begin position="527"/>
        <end position="566"/>
    </location>
</feature>
<dbReference type="AlphaFoldDB" id="A0A5J9V2E8"/>
<feature type="compositionally biased region" description="Polar residues" evidence="1">
    <location>
        <begin position="285"/>
        <end position="300"/>
    </location>
</feature>
<dbReference type="PANTHER" id="PTHR34778">
    <property type="entry name" value="OS02G0580700 PROTEIN"/>
    <property type="match status" value="1"/>
</dbReference>
<feature type="compositionally biased region" description="Basic residues" evidence="1">
    <location>
        <begin position="407"/>
        <end position="417"/>
    </location>
</feature>
<proteinExistence type="predicted"/>
<dbReference type="EMBL" id="RWGY01000011">
    <property type="protein sequence ID" value="TVU29541.1"/>
    <property type="molecule type" value="Genomic_DNA"/>
</dbReference>
<feature type="compositionally biased region" description="Basic and acidic residues" evidence="1">
    <location>
        <begin position="418"/>
        <end position="430"/>
    </location>
</feature>
<comment type="caution">
    <text evidence="2">The sequence shown here is derived from an EMBL/GenBank/DDBJ whole genome shotgun (WGS) entry which is preliminary data.</text>
</comment>